<name>A0A938Y978_9ACTN</name>
<comment type="caution">
    <text evidence="1">The sequence shown here is derived from an EMBL/GenBank/DDBJ whole genome shotgun (WGS) entry which is preliminary data.</text>
</comment>
<dbReference type="AlphaFoldDB" id="A0A938Y978"/>
<protein>
    <submittedName>
        <fullName evidence="1">Uncharacterized protein</fullName>
    </submittedName>
</protein>
<accession>A0A938Y978</accession>
<evidence type="ECO:0000313" key="2">
    <source>
        <dbReference type="Proteomes" id="UP000663791"/>
    </source>
</evidence>
<proteinExistence type="predicted"/>
<sequence>MNNLMLTTTMPVGWQLLPTADVCATAFPAALPTVASQGIAVRAAAPEAAVAAFAAAGGAVASDAERKRAIAGNRRTAHAARVDGTPAWSPSS</sequence>
<keyword evidence="2" id="KW-1185">Reference proteome</keyword>
<dbReference type="EMBL" id="JAERTX010000018">
    <property type="protein sequence ID" value="MBM9461534.1"/>
    <property type="molecule type" value="Genomic_DNA"/>
</dbReference>
<organism evidence="1 2">
    <name type="scientific">Nocardioides faecalis</name>
    <dbReference type="NCBI Taxonomy" id="2803858"/>
    <lineage>
        <taxon>Bacteria</taxon>
        <taxon>Bacillati</taxon>
        <taxon>Actinomycetota</taxon>
        <taxon>Actinomycetes</taxon>
        <taxon>Propionibacteriales</taxon>
        <taxon>Nocardioidaceae</taxon>
        <taxon>Nocardioides</taxon>
    </lineage>
</organism>
<dbReference type="RefSeq" id="WP_205292852.1">
    <property type="nucleotide sequence ID" value="NZ_CP074406.1"/>
</dbReference>
<evidence type="ECO:0000313" key="1">
    <source>
        <dbReference type="EMBL" id="MBM9461534.1"/>
    </source>
</evidence>
<gene>
    <name evidence="1" type="ORF">JK386_16640</name>
</gene>
<dbReference type="Proteomes" id="UP000663791">
    <property type="component" value="Unassembled WGS sequence"/>
</dbReference>
<reference evidence="1" key="1">
    <citation type="submission" date="2021-01" db="EMBL/GenBank/DDBJ databases">
        <title>Novel species in genus Nocardioides.</title>
        <authorList>
            <person name="Zhang G."/>
        </authorList>
    </citation>
    <scope>NUCLEOTIDE SEQUENCE</scope>
    <source>
        <strain evidence="1">Zg-536</strain>
    </source>
</reference>